<organism evidence="2 3">
    <name type="scientific">Araneus ventricosus</name>
    <name type="common">Orbweaver spider</name>
    <name type="synonym">Epeira ventricosa</name>
    <dbReference type="NCBI Taxonomy" id="182803"/>
    <lineage>
        <taxon>Eukaryota</taxon>
        <taxon>Metazoa</taxon>
        <taxon>Ecdysozoa</taxon>
        <taxon>Arthropoda</taxon>
        <taxon>Chelicerata</taxon>
        <taxon>Arachnida</taxon>
        <taxon>Araneae</taxon>
        <taxon>Araneomorphae</taxon>
        <taxon>Entelegynae</taxon>
        <taxon>Araneoidea</taxon>
        <taxon>Araneidae</taxon>
        <taxon>Araneus</taxon>
    </lineage>
</organism>
<gene>
    <name evidence="2" type="ORF">AVEN_67774_1</name>
</gene>
<keyword evidence="1" id="KW-1133">Transmembrane helix</keyword>
<evidence type="ECO:0000256" key="1">
    <source>
        <dbReference type="SAM" id="Phobius"/>
    </source>
</evidence>
<dbReference type="EMBL" id="BGPR01002047">
    <property type="protein sequence ID" value="GBM66832.1"/>
    <property type="molecule type" value="Genomic_DNA"/>
</dbReference>
<keyword evidence="1" id="KW-0472">Membrane</keyword>
<keyword evidence="1" id="KW-0812">Transmembrane</keyword>
<evidence type="ECO:0000313" key="3">
    <source>
        <dbReference type="Proteomes" id="UP000499080"/>
    </source>
</evidence>
<dbReference type="Proteomes" id="UP000499080">
    <property type="component" value="Unassembled WGS sequence"/>
</dbReference>
<feature type="non-terminal residue" evidence="2">
    <location>
        <position position="70"/>
    </location>
</feature>
<dbReference type="AlphaFoldDB" id="A0A4Y2HNH4"/>
<proteinExistence type="predicted"/>
<sequence length="70" mass="7431">MYFERNGNVSTRIVVVLVASAMTFFDGPTIFAAMRYLDVLLNGIDMLTCRISGGIDDVGGAGDRASLAPS</sequence>
<comment type="caution">
    <text evidence="2">The sequence shown here is derived from an EMBL/GenBank/DDBJ whole genome shotgun (WGS) entry which is preliminary data.</text>
</comment>
<evidence type="ECO:0000313" key="2">
    <source>
        <dbReference type="EMBL" id="GBM66832.1"/>
    </source>
</evidence>
<accession>A0A4Y2HNH4</accession>
<protein>
    <submittedName>
        <fullName evidence="2">Uncharacterized protein</fullName>
    </submittedName>
</protein>
<keyword evidence="3" id="KW-1185">Reference proteome</keyword>
<reference evidence="2 3" key="1">
    <citation type="journal article" date="2019" name="Sci. Rep.">
        <title>Orb-weaving spider Araneus ventricosus genome elucidates the spidroin gene catalogue.</title>
        <authorList>
            <person name="Kono N."/>
            <person name="Nakamura H."/>
            <person name="Ohtoshi R."/>
            <person name="Moran D.A.P."/>
            <person name="Shinohara A."/>
            <person name="Yoshida Y."/>
            <person name="Fujiwara M."/>
            <person name="Mori M."/>
            <person name="Tomita M."/>
            <person name="Arakawa K."/>
        </authorList>
    </citation>
    <scope>NUCLEOTIDE SEQUENCE [LARGE SCALE GENOMIC DNA]</scope>
</reference>
<feature type="transmembrane region" description="Helical" evidence="1">
    <location>
        <begin position="12"/>
        <end position="37"/>
    </location>
</feature>
<name>A0A4Y2HNH4_ARAVE</name>